<name>A0AAE3R396_9BACT</name>
<evidence type="ECO:0000256" key="3">
    <source>
        <dbReference type="ARBA" id="ARBA00012000"/>
    </source>
</evidence>
<dbReference type="PROSITE" id="PS00516">
    <property type="entry name" value="ALKYLBASE_DNA_GLYCOS"/>
    <property type="match status" value="1"/>
</dbReference>
<organism evidence="7 8">
    <name type="scientific">Xanthocytophaga agilis</name>
    <dbReference type="NCBI Taxonomy" id="3048010"/>
    <lineage>
        <taxon>Bacteria</taxon>
        <taxon>Pseudomonadati</taxon>
        <taxon>Bacteroidota</taxon>
        <taxon>Cytophagia</taxon>
        <taxon>Cytophagales</taxon>
        <taxon>Rhodocytophagaceae</taxon>
        <taxon>Xanthocytophaga</taxon>
    </lineage>
</organism>
<evidence type="ECO:0000256" key="4">
    <source>
        <dbReference type="ARBA" id="ARBA00022763"/>
    </source>
</evidence>
<comment type="catalytic activity">
    <reaction evidence="1">
        <text>Hydrolysis of alkylated DNA, releasing 3-methyladenine, 3-methylguanine, 7-methylguanine and 7-methyladenine.</text>
        <dbReference type="EC" id="3.2.2.21"/>
    </reaction>
</comment>
<feature type="domain" description="HhH-GPD" evidence="6">
    <location>
        <begin position="37"/>
        <end position="193"/>
    </location>
</feature>
<dbReference type="GO" id="GO:0006307">
    <property type="term" value="P:DNA alkylation repair"/>
    <property type="evidence" value="ECO:0007669"/>
    <property type="project" value="TreeGrafter"/>
</dbReference>
<dbReference type="InterPro" id="IPR003265">
    <property type="entry name" value="HhH-GPD_domain"/>
</dbReference>
<keyword evidence="8" id="KW-1185">Reference proteome</keyword>
<protein>
    <recommendedName>
        <fullName evidence="3">DNA-3-methyladenine glycosylase II</fullName>
        <ecNumber evidence="3">3.2.2.21</ecNumber>
    </recommendedName>
</protein>
<evidence type="ECO:0000259" key="6">
    <source>
        <dbReference type="SMART" id="SM00478"/>
    </source>
</evidence>
<keyword evidence="5" id="KW-0234">DNA repair</keyword>
<dbReference type="EMBL" id="JASJOU010000002">
    <property type="protein sequence ID" value="MDJ1500802.1"/>
    <property type="molecule type" value="Genomic_DNA"/>
</dbReference>
<dbReference type="Proteomes" id="UP001232063">
    <property type="component" value="Unassembled WGS sequence"/>
</dbReference>
<dbReference type="RefSeq" id="WP_313993622.1">
    <property type="nucleotide sequence ID" value="NZ_JASJOU010000002.1"/>
</dbReference>
<dbReference type="InterPro" id="IPR000035">
    <property type="entry name" value="Alkylbase_DNA_glycsylse_CS"/>
</dbReference>
<dbReference type="Gene3D" id="1.10.1670.40">
    <property type="match status" value="1"/>
</dbReference>
<dbReference type="GO" id="GO:0006285">
    <property type="term" value="P:base-excision repair, AP site formation"/>
    <property type="evidence" value="ECO:0007669"/>
    <property type="project" value="TreeGrafter"/>
</dbReference>
<evidence type="ECO:0000313" key="8">
    <source>
        <dbReference type="Proteomes" id="UP001232063"/>
    </source>
</evidence>
<proteinExistence type="inferred from homology"/>
<evidence type="ECO:0000256" key="5">
    <source>
        <dbReference type="ARBA" id="ARBA00023204"/>
    </source>
</evidence>
<evidence type="ECO:0000313" key="7">
    <source>
        <dbReference type="EMBL" id="MDJ1500802.1"/>
    </source>
</evidence>
<comment type="caution">
    <text evidence="7">The sequence shown here is derived from an EMBL/GenBank/DDBJ whole genome shotgun (WGS) entry which is preliminary data.</text>
</comment>
<dbReference type="SMART" id="SM00478">
    <property type="entry name" value="ENDO3c"/>
    <property type="match status" value="1"/>
</dbReference>
<dbReference type="PANTHER" id="PTHR43003:SF5">
    <property type="entry name" value="DNA-3-METHYLADENINE GLYCOSYLASE"/>
    <property type="match status" value="1"/>
</dbReference>
<comment type="similarity">
    <text evidence="2">Belongs to the alkylbase DNA glycosidase AlkA family.</text>
</comment>
<dbReference type="FunFam" id="1.10.340.30:FF:000004">
    <property type="entry name" value="DNA-3-methyladenine glycosylase II"/>
    <property type="match status" value="1"/>
</dbReference>
<dbReference type="Pfam" id="PF00730">
    <property type="entry name" value="HhH-GPD"/>
    <property type="match status" value="1"/>
</dbReference>
<evidence type="ECO:0000256" key="1">
    <source>
        <dbReference type="ARBA" id="ARBA00000086"/>
    </source>
</evidence>
<dbReference type="AlphaFoldDB" id="A0AAE3R396"/>
<dbReference type="GO" id="GO:0032131">
    <property type="term" value="F:alkylated DNA binding"/>
    <property type="evidence" value="ECO:0007669"/>
    <property type="project" value="TreeGrafter"/>
</dbReference>
<dbReference type="PANTHER" id="PTHR43003">
    <property type="entry name" value="DNA-3-METHYLADENINE GLYCOSYLASE"/>
    <property type="match status" value="1"/>
</dbReference>
<reference evidence="7" key="1">
    <citation type="submission" date="2023-05" db="EMBL/GenBank/DDBJ databases">
        <authorList>
            <person name="Zhang X."/>
        </authorList>
    </citation>
    <scope>NUCLEOTIDE SEQUENCE</scope>
    <source>
        <strain evidence="7">BD1B2-1</strain>
    </source>
</reference>
<dbReference type="CDD" id="cd00056">
    <property type="entry name" value="ENDO3c"/>
    <property type="match status" value="1"/>
</dbReference>
<sequence length="211" mass="24541">MSWHAEDLIMTRLVETIIAPVVSSQTDLYVGLLESVISQQLSVKVADIIYARFCGLFENNNPLAEQVLLTDIEKLRSIGLSGQKVNYIRNIATFHQKYPITMDRLTSLTDEEIITHLTQIKGVGRWTVQMLLMFPMNRPDIFPIDDLIIRQSMVELYKVNETGKELHKRLHEIAERWKPNRTLACKYLWRSRDKKYLLLVQPTQDTITQIV</sequence>
<accession>A0AAE3R396</accession>
<evidence type="ECO:0000256" key="2">
    <source>
        <dbReference type="ARBA" id="ARBA00010817"/>
    </source>
</evidence>
<dbReference type="EC" id="3.2.2.21" evidence="3"/>
<gene>
    <name evidence="7" type="ORF">QNI22_09095</name>
</gene>
<dbReference type="InterPro" id="IPR011257">
    <property type="entry name" value="DNA_glycosylase"/>
</dbReference>
<dbReference type="GO" id="GO:0008725">
    <property type="term" value="F:DNA-3-methyladenine glycosylase activity"/>
    <property type="evidence" value="ECO:0007669"/>
    <property type="project" value="TreeGrafter"/>
</dbReference>
<dbReference type="GO" id="GO:0043916">
    <property type="term" value="F:DNA-7-methylguanine glycosylase activity"/>
    <property type="evidence" value="ECO:0007669"/>
    <property type="project" value="TreeGrafter"/>
</dbReference>
<dbReference type="InterPro" id="IPR051912">
    <property type="entry name" value="Alkylbase_DNA_Glycosylase/TA"/>
</dbReference>
<dbReference type="SUPFAM" id="SSF48150">
    <property type="entry name" value="DNA-glycosylase"/>
    <property type="match status" value="1"/>
</dbReference>
<dbReference type="Gene3D" id="1.10.340.30">
    <property type="entry name" value="Hypothetical protein, domain 2"/>
    <property type="match status" value="1"/>
</dbReference>
<keyword evidence="4" id="KW-0227">DNA damage</keyword>
<dbReference type="GO" id="GO:0032993">
    <property type="term" value="C:protein-DNA complex"/>
    <property type="evidence" value="ECO:0007669"/>
    <property type="project" value="TreeGrafter"/>
</dbReference>